<dbReference type="Gene3D" id="1.10.260.40">
    <property type="entry name" value="lambda repressor-like DNA-binding domains"/>
    <property type="match status" value="1"/>
</dbReference>
<dbReference type="AlphaFoldDB" id="A0A150Q9F2"/>
<organism evidence="2 3">
    <name type="scientific">Sorangium cellulosum</name>
    <name type="common">Polyangium cellulosum</name>
    <dbReference type="NCBI Taxonomy" id="56"/>
    <lineage>
        <taxon>Bacteria</taxon>
        <taxon>Pseudomonadati</taxon>
        <taxon>Myxococcota</taxon>
        <taxon>Polyangia</taxon>
        <taxon>Polyangiales</taxon>
        <taxon>Polyangiaceae</taxon>
        <taxon>Sorangium</taxon>
    </lineage>
</organism>
<comment type="caution">
    <text evidence="2">The sequence shown here is derived from an EMBL/GenBank/DDBJ whole genome shotgun (WGS) entry which is preliminary data.</text>
</comment>
<dbReference type="Proteomes" id="UP000075260">
    <property type="component" value="Unassembled WGS sequence"/>
</dbReference>
<dbReference type="Pfam" id="PF01381">
    <property type="entry name" value="HTH_3"/>
    <property type="match status" value="1"/>
</dbReference>
<dbReference type="InterPro" id="IPR010982">
    <property type="entry name" value="Lambda_DNA-bd_dom_sf"/>
</dbReference>
<dbReference type="PROSITE" id="PS50943">
    <property type="entry name" value="HTH_CROC1"/>
    <property type="match status" value="1"/>
</dbReference>
<proteinExistence type="predicted"/>
<feature type="domain" description="HTH cro/C1-type" evidence="1">
    <location>
        <begin position="7"/>
        <end position="54"/>
    </location>
</feature>
<gene>
    <name evidence="2" type="ORF">BE15_04565</name>
</gene>
<protein>
    <recommendedName>
        <fullName evidence="1">HTH cro/C1-type domain-containing protein</fullName>
    </recommendedName>
</protein>
<dbReference type="EMBL" id="JEMA01000907">
    <property type="protein sequence ID" value="KYF64543.1"/>
    <property type="molecule type" value="Genomic_DNA"/>
</dbReference>
<reference evidence="2 3" key="1">
    <citation type="submission" date="2014-02" db="EMBL/GenBank/DDBJ databases">
        <title>The small core and large imbalanced accessory genome model reveals a collaborative survival strategy of Sorangium cellulosum strains in nature.</title>
        <authorList>
            <person name="Han K."/>
            <person name="Peng R."/>
            <person name="Blom J."/>
            <person name="Li Y.-Z."/>
        </authorList>
    </citation>
    <scope>NUCLEOTIDE SEQUENCE [LARGE SCALE GENOMIC DNA]</scope>
    <source>
        <strain evidence="2 3">So0008-312</strain>
    </source>
</reference>
<evidence type="ECO:0000259" key="1">
    <source>
        <dbReference type="PROSITE" id="PS50943"/>
    </source>
</evidence>
<sequence length="64" mass="7023">MLLARSGLRQEDIARKCGVARSTVGHWMTGHATPRAVTHLLILRDSYGIPIDAWAQAPEQTIAN</sequence>
<dbReference type="GO" id="GO:0003677">
    <property type="term" value="F:DNA binding"/>
    <property type="evidence" value="ECO:0007669"/>
    <property type="project" value="InterPro"/>
</dbReference>
<evidence type="ECO:0000313" key="2">
    <source>
        <dbReference type="EMBL" id="KYF64543.1"/>
    </source>
</evidence>
<evidence type="ECO:0000313" key="3">
    <source>
        <dbReference type="Proteomes" id="UP000075260"/>
    </source>
</evidence>
<name>A0A150Q9F2_SORCE</name>
<dbReference type="SUPFAM" id="SSF47413">
    <property type="entry name" value="lambda repressor-like DNA-binding domains"/>
    <property type="match status" value="1"/>
</dbReference>
<dbReference type="CDD" id="cd00093">
    <property type="entry name" value="HTH_XRE"/>
    <property type="match status" value="1"/>
</dbReference>
<accession>A0A150Q9F2</accession>
<dbReference type="InterPro" id="IPR001387">
    <property type="entry name" value="Cro/C1-type_HTH"/>
</dbReference>